<comment type="caution">
    <text evidence="2">The sequence shown here is derived from an EMBL/GenBank/DDBJ whole genome shotgun (WGS) entry which is preliminary data.</text>
</comment>
<feature type="compositionally biased region" description="Low complexity" evidence="1">
    <location>
        <begin position="87"/>
        <end position="110"/>
    </location>
</feature>
<dbReference type="GO" id="GO:0000492">
    <property type="term" value="P:box C/D snoRNP assembly"/>
    <property type="evidence" value="ECO:0007669"/>
    <property type="project" value="InterPro"/>
</dbReference>
<accession>A0A2B7ZHL2</accession>
<evidence type="ECO:0000313" key="2">
    <source>
        <dbReference type="EMBL" id="PGH33115.1"/>
    </source>
</evidence>
<dbReference type="PANTHER" id="PTHR38489">
    <property type="entry name" value="HISTONE CHAPERONE DOMAIN-CONTAINING PROTEIN"/>
    <property type="match status" value="1"/>
</dbReference>
<feature type="compositionally biased region" description="Polar residues" evidence="1">
    <location>
        <begin position="212"/>
        <end position="221"/>
    </location>
</feature>
<protein>
    <submittedName>
        <fullName evidence="2">Uncharacterized protein</fullName>
    </submittedName>
</protein>
<sequence length="267" mass="28586">MPSIVTPPTKKRCLEDEDDSTIEPGSQSKRSKVMVGSTNSTTSDSSSCESGYESDSGSDDGNDTAMPQPLTHRHRAPIQQQFDDETSSSGESESSISSSSSSSSSSSGSESESESNDIANKSGASDVVSVPHRPTHLKPSIGRFNGSTLRNRLTSFLPELRAANEDLEKEIAAGNVAGVELDHSEDAEVDGEYIEMNLGLGVLEEQGDDTGSDTSPDNESAISYDEDNSTRSARKPQPKPRQNINVMNKLMGNQPEIQRPTIEEMAP</sequence>
<dbReference type="InterPro" id="IPR027921">
    <property type="entry name" value="NOPCHAP1"/>
</dbReference>
<dbReference type="VEuPathDB" id="FungiDB:EMCG_00326"/>
<evidence type="ECO:0000256" key="1">
    <source>
        <dbReference type="SAM" id="MobiDB-lite"/>
    </source>
</evidence>
<gene>
    <name evidence="2" type="ORF">GX50_04099</name>
</gene>
<organism evidence="2 3">
    <name type="scientific">[Emmonsia] crescens</name>
    <dbReference type="NCBI Taxonomy" id="73230"/>
    <lineage>
        <taxon>Eukaryota</taxon>
        <taxon>Fungi</taxon>
        <taxon>Dikarya</taxon>
        <taxon>Ascomycota</taxon>
        <taxon>Pezizomycotina</taxon>
        <taxon>Eurotiomycetes</taxon>
        <taxon>Eurotiomycetidae</taxon>
        <taxon>Onygenales</taxon>
        <taxon>Ajellomycetaceae</taxon>
        <taxon>Emergomyces</taxon>
    </lineage>
</organism>
<dbReference type="STRING" id="73230.A0A2B7ZHL2"/>
<name>A0A2B7ZHL2_9EURO</name>
<proteinExistence type="predicted"/>
<dbReference type="Proteomes" id="UP000226031">
    <property type="component" value="Unassembled WGS sequence"/>
</dbReference>
<feature type="compositionally biased region" description="Low complexity" evidence="1">
    <location>
        <begin position="36"/>
        <end position="55"/>
    </location>
</feature>
<dbReference type="Pfam" id="PF15370">
    <property type="entry name" value="NOPCHAP1"/>
    <property type="match status" value="1"/>
</dbReference>
<reference evidence="2 3" key="1">
    <citation type="submission" date="2017-10" db="EMBL/GenBank/DDBJ databases">
        <title>Comparative genomics in systemic dimorphic fungi from Ajellomycetaceae.</title>
        <authorList>
            <person name="Munoz J.F."/>
            <person name="Mcewen J.G."/>
            <person name="Clay O.K."/>
            <person name="Cuomo C.A."/>
        </authorList>
    </citation>
    <scope>NUCLEOTIDE SEQUENCE [LARGE SCALE GENOMIC DNA]</scope>
    <source>
        <strain evidence="2 3">UAMH4076</strain>
    </source>
</reference>
<evidence type="ECO:0000313" key="3">
    <source>
        <dbReference type="Proteomes" id="UP000226031"/>
    </source>
</evidence>
<feature type="region of interest" description="Disordered" evidence="1">
    <location>
        <begin position="1"/>
        <end position="148"/>
    </location>
</feature>
<feature type="region of interest" description="Disordered" evidence="1">
    <location>
        <begin position="201"/>
        <end position="267"/>
    </location>
</feature>
<keyword evidence="3" id="KW-1185">Reference proteome</keyword>
<dbReference type="PANTHER" id="PTHR38489:SF1">
    <property type="entry name" value="HISTONE CHAPERONE DOMAIN-CONTAINING PROTEIN"/>
    <property type="match status" value="1"/>
</dbReference>
<dbReference type="EMBL" id="PDND01000072">
    <property type="protein sequence ID" value="PGH33115.1"/>
    <property type="molecule type" value="Genomic_DNA"/>
</dbReference>
<dbReference type="AlphaFoldDB" id="A0A2B7ZHL2"/>